<name>A0ABU4YM38_9HYPH</name>
<evidence type="ECO:0000313" key="1">
    <source>
        <dbReference type="EMBL" id="MDX8488053.1"/>
    </source>
</evidence>
<gene>
    <name evidence="1" type="ORF">RFM52_23015</name>
</gene>
<dbReference type="RefSeq" id="WP_320294901.1">
    <property type="nucleotide sequence ID" value="NZ_JAVIIU010000003.1"/>
</dbReference>
<evidence type="ECO:0000313" key="2">
    <source>
        <dbReference type="Proteomes" id="UP001280156"/>
    </source>
</evidence>
<comment type="caution">
    <text evidence="1">The sequence shown here is derived from an EMBL/GenBank/DDBJ whole genome shotgun (WGS) entry which is preliminary data.</text>
</comment>
<reference evidence="1 2" key="1">
    <citation type="submission" date="2023-08" db="EMBL/GenBank/DDBJ databases">
        <title>Implementing the SeqCode for naming new Mesorhizobium species isolated from Vachellia karroo root nodules.</title>
        <authorList>
            <person name="Van Lill M."/>
        </authorList>
    </citation>
    <scope>NUCLEOTIDE SEQUENCE [LARGE SCALE GENOMIC DNA]</scope>
    <source>
        <strain evidence="1 2">VK2B</strain>
    </source>
</reference>
<organism evidence="1 2">
    <name type="scientific">Mesorhizobium humile</name>
    <dbReference type="NCBI Taxonomy" id="3072313"/>
    <lineage>
        <taxon>Bacteria</taxon>
        <taxon>Pseudomonadati</taxon>
        <taxon>Pseudomonadota</taxon>
        <taxon>Alphaproteobacteria</taxon>
        <taxon>Hyphomicrobiales</taxon>
        <taxon>Phyllobacteriaceae</taxon>
        <taxon>Mesorhizobium</taxon>
    </lineage>
</organism>
<sequence>MHDATSRHAGLARKISRSYTVHEFLKLNQQYLMNIGEYKSTFELTYLQCGVIKIRRCESQAFLHEIRAMPDPRKKGAVLETTLVGALALWKSSKHLRKTVMR</sequence>
<dbReference type="Proteomes" id="UP001280156">
    <property type="component" value="Unassembled WGS sequence"/>
</dbReference>
<accession>A0ABU4YM38</accession>
<proteinExistence type="predicted"/>
<keyword evidence="2" id="KW-1185">Reference proteome</keyword>
<protein>
    <submittedName>
        <fullName evidence="1">Uncharacterized protein</fullName>
    </submittedName>
</protein>
<dbReference type="EMBL" id="JAVIIV010000017">
    <property type="protein sequence ID" value="MDX8488053.1"/>
    <property type="molecule type" value="Genomic_DNA"/>
</dbReference>